<feature type="compositionally biased region" description="Low complexity" evidence="1">
    <location>
        <begin position="670"/>
        <end position="703"/>
    </location>
</feature>
<name>A0ABN3KZI7_9ACTN</name>
<sequence>MDPHTGGPDYLPDDGGTPRRDADAPDSPGTGTAGPKRPGRSGPGASGPGAQGAGVPGSGASGGGARPPAAPRQSLPALGADGPAGTPVQGRGITELTVGDYLLTINPVDGSEVRARPLDRKPPVPPKRTAEERAAVAAAARPVPPPGSLTRGRTDLVERDDEQERLVRLLARGRSVRLTGPSGSGRTALLDAVAEECEEERFAPDGVVRLHGRHRGPADLLQELCAAVHRTDGYRPAPDALAGLVRGIGAIVVVDDLEFGGAQLEELLAGAPECAFLLSALPDVPEPAAGSGVEEVPLTGLSRSACLEMLAQRCGRALEDDEAAWAADLWFESEGLPLRFVQAAELLAQRDEAGAAPDDPASGPSSGGRGDDGETDVWGSGSAGAEHAPAAGRPPLPSLAESAAPARLFASRLSASARETLRFAVVLDGECPDPAHLPALVGDTHADTALGELLDCGLLTAAASRYRLAAGVRPQLLAAAGDSPAEQALTAARHYAWWAGHPSVTTHRVAQEADAVLAAMAAARDTGHPSAAVLLARTAAPVFAAALHWTAWERTLRIGQEAARLTGDVAEEAYFHHELGVLALCTGSPDRARSELEASIGLRGALADRTGVLVGRRTLALVVDVTEEADTLGGTGTGGGGGAGTGAGAGSSADESAAAVTTVLPALAARAAKGRPPASATASRRPAGASAAPASASAPAAGRAPGGVRGLLQAGPRRNVVAACAGALLVAVLGTVVTLGSTAAEGPQDNTPMNVAPDESAEQEERTQDGPPGQQPAGPVGPSGPAPSGTGPSGTADPSASASEEEEKESESPTPGKSTPAKSTSPSPGGSSSSGGTTGGGTTGGGGSTGGTTGGSGGTGDTGASDGTSGSPSAEPSSTGDPSGGADAGTGDTGTTEGGTTNSASAPAEGGESVAYPSAGGGTSSTTPA</sequence>
<feature type="compositionally biased region" description="Gly residues" evidence="1">
    <location>
        <begin position="41"/>
        <end position="65"/>
    </location>
</feature>
<dbReference type="Proteomes" id="UP001501358">
    <property type="component" value="Unassembled WGS sequence"/>
</dbReference>
<feature type="compositionally biased region" description="Low complexity" evidence="1">
    <location>
        <begin position="812"/>
        <end position="831"/>
    </location>
</feature>
<dbReference type="SUPFAM" id="SSF52540">
    <property type="entry name" value="P-loop containing nucleoside triphosphate hydrolases"/>
    <property type="match status" value="1"/>
</dbReference>
<evidence type="ECO:0000256" key="1">
    <source>
        <dbReference type="SAM" id="MobiDB-lite"/>
    </source>
</evidence>
<feature type="compositionally biased region" description="Low complexity" evidence="1">
    <location>
        <begin position="893"/>
        <end position="906"/>
    </location>
</feature>
<feature type="compositionally biased region" description="Gly residues" evidence="1">
    <location>
        <begin position="832"/>
        <end position="861"/>
    </location>
</feature>
<feature type="region of interest" description="Disordered" evidence="1">
    <location>
        <begin position="351"/>
        <end position="399"/>
    </location>
</feature>
<feature type="compositionally biased region" description="Gly residues" evidence="1">
    <location>
        <begin position="633"/>
        <end position="649"/>
    </location>
</feature>
<dbReference type="EMBL" id="BAAATA010000002">
    <property type="protein sequence ID" value="GAA2472599.1"/>
    <property type="molecule type" value="Genomic_DNA"/>
</dbReference>
<accession>A0ABN3KZI7</accession>
<organism evidence="2 3">
    <name type="scientific">Streptomyces thermolineatus</name>
    <dbReference type="NCBI Taxonomy" id="44033"/>
    <lineage>
        <taxon>Bacteria</taxon>
        <taxon>Bacillati</taxon>
        <taxon>Actinomycetota</taxon>
        <taxon>Actinomycetes</taxon>
        <taxon>Kitasatosporales</taxon>
        <taxon>Streptomycetaceae</taxon>
        <taxon>Streptomyces</taxon>
    </lineage>
</organism>
<feature type="region of interest" description="Disordered" evidence="1">
    <location>
        <begin position="742"/>
        <end position="929"/>
    </location>
</feature>
<evidence type="ECO:0000313" key="3">
    <source>
        <dbReference type="Proteomes" id="UP001501358"/>
    </source>
</evidence>
<proteinExistence type="predicted"/>
<feature type="region of interest" description="Disordered" evidence="1">
    <location>
        <begin position="630"/>
        <end position="652"/>
    </location>
</feature>
<feature type="compositionally biased region" description="Low complexity" evidence="1">
    <location>
        <begin position="786"/>
        <end position="802"/>
    </location>
</feature>
<comment type="caution">
    <text evidence="2">The sequence shown here is derived from an EMBL/GenBank/DDBJ whole genome shotgun (WGS) entry which is preliminary data.</text>
</comment>
<evidence type="ECO:0008006" key="4">
    <source>
        <dbReference type="Google" id="ProtNLM"/>
    </source>
</evidence>
<feature type="region of interest" description="Disordered" evidence="1">
    <location>
        <begin position="670"/>
        <end position="705"/>
    </location>
</feature>
<protein>
    <recommendedName>
        <fullName evidence="4">ATP-binding protein</fullName>
    </recommendedName>
</protein>
<keyword evidence="3" id="KW-1185">Reference proteome</keyword>
<feature type="compositionally biased region" description="Low complexity" evidence="1">
    <location>
        <begin position="862"/>
        <end position="881"/>
    </location>
</feature>
<gene>
    <name evidence="2" type="ORF">GCM10010406_05430</name>
</gene>
<evidence type="ECO:0000313" key="2">
    <source>
        <dbReference type="EMBL" id="GAA2472599.1"/>
    </source>
</evidence>
<feature type="compositionally biased region" description="Low complexity" evidence="1">
    <location>
        <begin position="769"/>
        <end position="780"/>
    </location>
</feature>
<feature type="compositionally biased region" description="Gly residues" evidence="1">
    <location>
        <begin position="882"/>
        <end position="892"/>
    </location>
</feature>
<feature type="compositionally biased region" description="Low complexity" evidence="1">
    <location>
        <begin position="354"/>
        <end position="364"/>
    </location>
</feature>
<reference evidence="2 3" key="1">
    <citation type="journal article" date="2019" name="Int. J. Syst. Evol. Microbiol.">
        <title>The Global Catalogue of Microorganisms (GCM) 10K type strain sequencing project: providing services to taxonomists for standard genome sequencing and annotation.</title>
        <authorList>
            <consortium name="The Broad Institute Genomics Platform"/>
            <consortium name="The Broad Institute Genome Sequencing Center for Infectious Disease"/>
            <person name="Wu L."/>
            <person name="Ma J."/>
        </authorList>
    </citation>
    <scope>NUCLEOTIDE SEQUENCE [LARGE SCALE GENOMIC DNA]</scope>
    <source>
        <strain evidence="2 3">JCM 6307</strain>
    </source>
</reference>
<feature type="region of interest" description="Disordered" evidence="1">
    <location>
        <begin position="1"/>
        <end position="91"/>
    </location>
</feature>
<dbReference type="InterPro" id="IPR027417">
    <property type="entry name" value="P-loop_NTPase"/>
</dbReference>
<dbReference type="Gene3D" id="3.40.50.300">
    <property type="entry name" value="P-loop containing nucleotide triphosphate hydrolases"/>
    <property type="match status" value="1"/>
</dbReference>